<feature type="binding site" evidence="6">
    <location>
        <position position="240"/>
    </location>
    <ligand>
        <name>substrate</name>
    </ligand>
</feature>
<organism evidence="7 8">
    <name type="scientific">Gordonia liuliyuniae</name>
    <dbReference type="NCBI Taxonomy" id="2911517"/>
    <lineage>
        <taxon>Bacteria</taxon>
        <taxon>Bacillati</taxon>
        <taxon>Actinomycetota</taxon>
        <taxon>Actinomycetes</taxon>
        <taxon>Mycobacteriales</taxon>
        <taxon>Gordoniaceae</taxon>
        <taxon>Gordonia</taxon>
    </lineage>
</organism>
<dbReference type="SUPFAM" id="SSF56601">
    <property type="entry name" value="beta-lactamase/transpeptidase-like"/>
    <property type="match status" value="1"/>
</dbReference>
<evidence type="ECO:0000256" key="2">
    <source>
        <dbReference type="ARBA" id="ARBA00011881"/>
    </source>
</evidence>
<dbReference type="PANTHER" id="PTHR12544:SF29">
    <property type="entry name" value="GLUTAMINASE"/>
    <property type="match status" value="1"/>
</dbReference>
<dbReference type="EC" id="3.5.1.2" evidence="3 6"/>
<evidence type="ECO:0000256" key="5">
    <source>
        <dbReference type="ARBA" id="ARBA00049534"/>
    </source>
</evidence>
<dbReference type="NCBIfam" id="TIGR03814">
    <property type="entry name" value="Gln_ase"/>
    <property type="match status" value="1"/>
</dbReference>
<comment type="similarity">
    <text evidence="1 6">Belongs to the glutaminase family.</text>
</comment>
<evidence type="ECO:0000313" key="8">
    <source>
        <dbReference type="Proteomes" id="UP001200110"/>
    </source>
</evidence>
<protein>
    <recommendedName>
        <fullName evidence="3 6">Glutaminase</fullName>
        <ecNumber evidence="3 6">3.5.1.2</ecNumber>
    </recommendedName>
</protein>
<feature type="binding site" evidence="6">
    <location>
        <position position="258"/>
    </location>
    <ligand>
        <name>substrate</name>
    </ligand>
</feature>
<dbReference type="Pfam" id="PF04960">
    <property type="entry name" value="Glutaminase"/>
    <property type="match status" value="1"/>
</dbReference>
<dbReference type="InterPro" id="IPR036513">
    <property type="entry name" value="STAS_dom_sf"/>
</dbReference>
<keyword evidence="8" id="KW-1185">Reference proteome</keyword>
<evidence type="ECO:0000256" key="1">
    <source>
        <dbReference type="ARBA" id="ARBA00011076"/>
    </source>
</evidence>
<proteinExistence type="inferred from homology"/>
<dbReference type="InterPro" id="IPR015868">
    <property type="entry name" value="Glutaminase"/>
</dbReference>
<evidence type="ECO:0000256" key="4">
    <source>
        <dbReference type="ARBA" id="ARBA00022801"/>
    </source>
</evidence>
<comment type="caution">
    <text evidence="7">The sequence shown here is derived from an EMBL/GenBank/DDBJ whole genome shotgun (WGS) entry which is preliminary data.</text>
</comment>
<comment type="catalytic activity">
    <reaction evidence="5 6">
        <text>L-glutamine + H2O = L-glutamate + NH4(+)</text>
        <dbReference type="Rhea" id="RHEA:15889"/>
        <dbReference type="ChEBI" id="CHEBI:15377"/>
        <dbReference type="ChEBI" id="CHEBI:28938"/>
        <dbReference type="ChEBI" id="CHEBI:29985"/>
        <dbReference type="ChEBI" id="CHEBI:58359"/>
        <dbReference type="EC" id="3.5.1.2"/>
    </reaction>
</comment>
<keyword evidence="4 6" id="KW-0378">Hydrolase</keyword>
<dbReference type="Gene3D" id="3.30.750.24">
    <property type="entry name" value="STAS domain"/>
    <property type="match status" value="1"/>
</dbReference>
<comment type="subunit">
    <text evidence="2 6">Homotetramer.</text>
</comment>
<sequence>MRSPILDYLDTVIEQTAHVDSGALADYIPELAAADPTRVAVALCTVNGTVYASGDTDHHFSIQSMSKPFAYALAIEDYGLESVLDHVGVEPSGDTFNELSLDPETGKPRNPMINAGAITTHALLKTEHGSSVERMLNLFSKLSDRRIEIDESVATSELGTGDRNLGLAHLLRATGALTQEPRTAVEGYIRQCAASVTVRDLALMAATLANSGVQPHTQERVFRRDTTRQVLSVMASCGMYDAAGDWLSTVGIPAKSGVAGGIIGVLPGQIGVAAFSPRLDMHGNSARGVDMMQKLSQDLGLHLMEAGRPARSSLRETRTATVDGQKATIYVLQGDLVLSSIESLVSEIINSAPGTDLVIFDMSRVDDVLPVARRTSSDMATKLINRGHRIVLVDPEATVIDFRDSQGRTVERWSRQQLENRTDDARRPGQ</sequence>
<name>A0ABS9IXY9_9ACTN</name>
<feature type="binding site" evidence="6">
    <location>
        <position position="64"/>
    </location>
    <ligand>
        <name>substrate</name>
    </ligand>
</feature>
<dbReference type="InterPro" id="IPR012338">
    <property type="entry name" value="Beta-lactam/transpept-like"/>
</dbReference>
<dbReference type="NCBIfam" id="NF002134">
    <property type="entry name" value="PRK00971.1-4"/>
    <property type="match status" value="1"/>
</dbReference>
<feature type="binding site" evidence="6">
    <location>
        <position position="157"/>
    </location>
    <ligand>
        <name>substrate</name>
    </ligand>
</feature>
<accession>A0ABS9IXY9</accession>
<feature type="binding site" evidence="6">
    <location>
        <position position="114"/>
    </location>
    <ligand>
        <name>substrate</name>
    </ligand>
</feature>
<reference evidence="7 8" key="1">
    <citation type="submission" date="2022-01" db="EMBL/GenBank/DDBJ databases">
        <authorList>
            <person name="Huang Y."/>
        </authorList>
    </citation>
    <scope>NUCLEOTIDE SEQUENCE [LARGE SCALE GENOMIC DNA]</scope>
    <source>
        <strain evidence="7 8">HY366</strain>
    </source>
</reference>
<gene>
    <name evidence="6" type="primary">glsA</name>
    <name evidence="7" type="ORF">L5G33_18385</name>
</gene>
<feature type="binding site" evidence="6">
    <location>
        <position position="164"/>
    </location>
    <ligand>
        <name>substrate</name>
    </ligand>
</feature>
<dbReference type="Gene3D" id="3.40.710.10">
    <property type="entry name" value="DD-peptidase/beta-lactamase superfamily"/>
    <property type="match status" value="1"/>
</dbReference>
<evidence type="ECO:0000313" key="7">
    <source>
        <dbReference type="EMBL" id="MCF8590428.1"/>
    </source>
</evidence>
<evidence type="ECO:0000256" key="6">
    <source>
        <dbReference type="HAMAP-Rule" id="MF_00313"/>
    </source>
</evidence>
<dbReference type="GO" id="GO:0004359">
    <property type="term" value="F:glutaminase activity"/>
    <property type="evidence" value="ECO:0007669"/>
    <property type="project" value="UniProtKB-EC"/>
</dbReference>
<dbReference type="Proteomes" id="UP001200110">
    <property type="component" value="Unassembled WGS sequence"/>
</dbReference>
<feature type="binding site" evidence="6">
    <location>
        <position position="188"/>
    </location>
    <ligand>
        <name>substrate</name>
    </ligand>
</feature>
<dbReference type="HAMAP" id="MF_00313">
    <property type="entry name" value="Glutaminase"/>
    <property type="match status" value="1"/>
</dbReference>
<dbReference type="EMBL" id="JAKKOR010000013">
    <property type="protein sequence ID" value="MCF8590428.1"/>
    <property type="molecule type" value="Genomic_DNA"/>
</dbReference>
<dbReference type="PANTHER" id="PTHR12544">
    <property type="entry name" value="GLUTAMINASE"/>
    <property type="match status" value="1"/>
</dbReference>
<dbReference type="RefSeq" id="WP_236999614.1">
    <property type="nucleotide sequence ID" value="NZ_JAKKOR010000013.1"/>
</dbReference>
<keyword evidence="6" id="KW-0007">Acetylation</keyword>
<evidence type="ECO:0000256" key="3">
    <source>
        <dbReference type="ARBA" id="ARBA00012918"/>
    </source>
</evidence>